<protein>
    <submittedName>
        <fullName evidence="1">Uncharacterized protein</fullName>
    </submittedName>
</protein>
<dbReference type="Gene3D" id="3.40.50.300">
    <property type="entry name" value="P-loop containing nucleotide triphosphate hydrolases"/>
    <property type="match status" value="1"/>
</dbReference>
<feature type="non-terminal residue" evidence="1">
    <location>
        <position position="137"/>
    </location>
</feature>
<dbReference type="AlphaFoldDB" id="X0Y4J7"/>
<organism evidence="1">
    <name type="scientific">marine sediment metagenome</name>
    <dbReference type="NCBI Taxonomy" id="412755"/>
    <lineage>
        <taxon>unclassified sequences</taxon>
        <taxon>metagenomes</taxon>
        <taxon>ecological metagenomes</taxon>
    </lineage>
</organism>
<dbReference type="InterPro" id="IPR027417">
    <property type="entry name" value="P-loop_NTPase"/>
</dbReference>
<sequence length="137" mass="15601">MGRAESDDPEYYGMDYVDRIDFDVTNVLVVVGQRGYGKTYFILNGIIKALPKKHLVINYDSVGNYIDKPFKVVEDTDQLVNAIRCGENRITFLDYDADKETFEEVNQIVWETGGCFYTIDEIGDFVSASSIPKQLFS</sequence>
<comment type="caution">
    <text evidence="1">The sequence shown here is derived from an EMBL/GenBank/DDBJ whole genome shotgun (WGS) entry which is preliminary data.</text>
</comment>
<gene>
    <name evidence="1" type="ORF">S01H1_79870</name>
</gene>
<accession>X0Y4J7</accession>
<evidence type="ECO:0000313" key="1">
    <source>
        <dbReference type="EMBL" id="GAG43593.1"/>
    </source>
</evidence>
<name>X0Y4J7_9ZZZZ</name>
<dbReference type="EMBL" id="BARS01053883">
    <property type="protein sequence ID" value="GAG43593.1"/>
    <property type="molecule type" value="Genomic_DNA"/>
</dbReference>
<reference evidence="1" key="1">
    <citation type="journal article" date="2014" name="Front. Microbiol.">
        <title>High frequency of phylogenetically diverse reductive dehalogenase-homologous genes in deep subseafloor sedimentary metagenomes.</title>
        <authorList>
            <person name="Kawai M."/>
            <person name="Futagami T."/>
            <person name="Toyoda A."/>
            <person name="Takaki Y."/>
            <person name="Nishi S."/>
            <person name="Hori S."/>
            <person name="Arai W."/>
            <person name="Tsubouchi T."/>
            <person name="Morono Y."/>
            <person name="Uchiyama I."/>
            <person name="Ito T."/>
            <person name="Fujiyama A."/>
            <person name="Inagaki F."/>
            <person name="Takami H."/>
        </authorList>
    </citation>
    <scope>NUCLEOTIDE SEQUENCE</scope>
    <source>
        <strain evidence="1">Expedition CK06-06</strain>
    </source>
</reference>
<proteinExistence type="predicted"/>